<evidence type="ECO:0000256" key="1">
    <source>
        <dbReference type="SAM" id="SignalP"/>
    </source>
</evidence>
<protein>
    <recommendedName>
        <fullName evidence="2">Right handed beta helix domain-containing protein</fullName>
    </recommendedName>
</protein>
<reference evidence="3" key="2">
    <citation type="submission" date="2020-05" db="EMBL/GenBank/DDBJ databases">
        <authorList>
            <person name="Kim H.-S."/>
            <person name="Proctor R.H."/>
            <person name="Brown D.W."/>
        </authorList>
    </citation>
    <scope>NUCLEOTIDE SEQUENCE</scope>
    <source>
        <strain evidence="3">NRRL 20472</strain>
    </source>
</reference>
<feature type="chain" id="PRO_5034541837" description="Right handed beta helix domain-containing protein" evidence="1">
    <location>
        <begin position="17"/>
        <end position="411"/>
    </location>
</feature>
<dbReference type="Pfam" id="PF13229">
    <property type="entry name" value="Beta_helix"/>
    <property type="match status" value="1"/>
</dbReference>
<dbReference type="AlphaFoldDB" id="A0A8H4TJN1"/>
<dbReference type="SUPFAM" id="SSF51126">
    <property type="entry name" value="Pectin lyase-like"/>
    <property type="match status" value="1"/>
</dbReference>
<name>A0A8H4TJN1_9HYPO</name>
<accession>A0A8H4TJN1</accession>
<keyword evidence="4" id="KW-1185">Reference proteome</keyword>
<reference evidence="3" key="1">
    <citation type="journal article" date="2020" name="BMC Genomics">
        <title>Correction to: Identification and distribution of gene clusters required for synthesis of sphingolipid metabolism inhibitors in diverse species of the filamentous fungus Fusarium.</title>
        <authorList>
            <person name="Kim H.S."/>
            <person name="Lohmar J.M."/>
            <person name="Busman M."/>
            <person name="Brown D.W."/>
            <person name="Naumann T.A."/>
            <person name="Divon H.H."/>
            <person name="Lysoe E."/>
            <person name="Uhlig S."/>
            <person name="Proctor R.H."/>
        </authorList>
    </citation>
    <scope>NUCLEOTIDE SEQUENCE</scope>
    <source>
        <strain evidence="3">NRRL 20472</strain>
    </source>
</reference>
<dbReference type="InterPro" id="IPR011050">
    <property type="entry name" value="Pectin_lyase_fold/virulence"/>
</dbReference>
<proteinExistence type="predicted"/>
<dbReference type="EMBL" id="JABEXW010000672">
    <property type="protein sequence ID" value="KAF4959121.1"/>
    <property type="molecule type" value="Genomic_DNA"/>
</dbReference>
<dbReference type="Proteomes" id="UP000622797">
    <property type="component" value="Unassembled WGS sequence"/>
</dbReference>
<feature type="signal peptide" evidence="1">
    <location>
        <begin position="1"/>
        <end position="16"/>
    </location>
</feature>
<sequence>MKFSLTLAGLLGLASASPFTEHDTSNGLMPRHGKCNWKDKHCCTYPDQYKDTPKGPTEKKYYGYGRTVYVKSGKKIQHALDKASPGDRIIVEAGDYKEQLVIKTDGIHLEGRPGAKIIKPDNYKNNACTGLTQDAEKKDAQVGICITGYKVKTTKFIAEHKRVTSVERAIKGVSVSGFEVSGFNGINIAIIGAKNTHITKNKLVDGGAYSALTLGSVNTVFAENIVTTTAGGVIGICMDNKSDVLVKNNDVSAHFIGLCVQTDGAVLEYNTLHDNCIGIFVDPGVKGAKIAHNEISKAPAVCPIASGITLGSAIATLVRDNKITGQRLPNKSGTGIKIYDDDCKPTPESGLSLRCIVLGHAVKATDNVVIRNILSDNDNDIVVESKGKGNVVKCNTCENPANLKAGQCKKS</sequence>
<dbReference type="Gene3D" id="2.160.20.10">
    <property type="entry name" value="Single-stranded right-handed beta-helix, Pectin lyase-like"/>
    <property type="match status" value="1"/>
</dbReference>
<evidence type="ECO:0000313" key="3">
    <source>
        <dbReference type="EMBL" id="KAF4959121.1"/>
    </source>
</evidence>
<keyword evidence="1" id="KW-0732">Signal</keyword>
<comment type="caution">
    <text evidence="3">The sequence shown here is derived from an EMBL/GenBank/DDBJ whole genome shotgun (WGS) entry which is preliminary data.</text>
</comment>
<gene>
    <name evidence="3" type="ORF">FSARC_10834</name>
</gene>
<evidence type="ECO:0000259" key="2">
    <source>
        <dbReference type="Pfam" id="PF13229"/>
    </source>
</evidence>
<dbReference type="InterPro" id="IPR039448">
    <property type="entry name" value="Beta_helix"/>
</dbReference>
<feature type="domain" description="Right handed beta helix" evidence="2">
    <location>
        <begin position="235"/>
        <end position="399"/>
    </location>
</feature>
<evidence type="ECO:0000313" key="4">
    <source>
        <dbReference type="Proteomes" id="UP000622797"/>
    </source>
</evidence>
<dbReference type="OrthoDB" id="3488255at2759"/>
<organism evidence="3 4">
    <name type="scientific">Fusarium sarcochroum</name>
    <dbReference type="NCBI Taxonomy" id="1208366"/>
    <lineage>
        <taxon>Eukaryota</taxon>
        <taxon>Fungi</taxon>
        <taxon>Dikarya</taxon>
        <taxon>Ascomycota</taxon>
        <taxon>Pezizomycotina</taxon>
        <taxon>Sordariomycetes</taxon>
        <taxon>Hypocreomycetidae</taxon>
        <taxon>Hypocreales</taxon>
        <taxon>Nectriaceae</taxon>
        <taxon>Fusarium</taxon>
        <taxon>Fusarium lateritium species complex</taxon>
    </lineage>
</organism>
<dbReference type="InterPro" id="IPR012334">
    <property type="entry name" value="Pectin_lyas_fold"/>
</dbReference>